<dbReference type="Proteomes" id="UP000183685">
    <property type="component" value="Unassembled WGS sequence"/>
</dbReference>
<evidence type="ECO:0000313" key="11">
    <source>
        <dbReference type="EMBL" id="SDE60496.1"/>
    </source>
</evidence>
<gene>
    <name evidence="11" type="ORF">SAMN04488071_3357</name>
</gene>
<keyword evidence="11" id="KW-0575">Peroxidase</keyword>
<dbReference type="Gene3D" id="1.10.760.10">
    <property type="entry name" value="Cytochrome c-like domain"/>
    <property type="match status" value="2"/>
</dbReference>
<dbReference type="GO" id="GO:0046872">
    <property type="term" value="F:metal ion binding"/>
    <property type="evidence" value="ECO:0007669"/>
    <property type="project" value="UniProtKB-KW"/>
</dbReference>
<feature type="binding site" description="covalent" evidence="8">
    <location>
        <position position="231"/>
    </location>
    <ligand>
        <name>heme c</name>
        <dbReference type="ChEBI" id="CHEBI:61717"/>
        <label>2</label>
    </ligand>
</feature>
<comment type="subcellular location">
    <subcellularLocation>
        <location evidence="1">Periplasm</location>
    </subcellularLocation>
</comment>
<dbReference type="STRING" id="637679.GCA_001550055_00136"/>
<dbReference type="RefSeq" id="WP_068301265.1">
    <property type="nucleotide sequence ID" value="NZ_FNAK01000008.1"/>
</dbReference>
<reference evidence="11 12" key="1">
    <citation type="submission" date="2016-10" db="EMBL/GenBank/DDBJ databases">
        <authorList>
            <person name="de Groot N.N."/>
        </authorList>
    </citation>
    <scope>NUCLEOTIDE SEQUENCE [LARGE SCALE GENOMIC DNA]</scope>
    <source>
        <strain evidence="11 12">CGMCC 1.9109</strain>
    </source>
</reference>
<dbReference type="AlphaFoldDB" id="A0A1G7EAL9"/>
<keyword evidence="4" id="KW-0732">Signal</keyword>
<keyword evidence="2 8" id="KW-0349">Heme</keyword>
<keyword evidence="6" id="KW-0560">Oxidoreductase</keyword>
<keyword evidence="5" id="KW-0574">Periplasm</keyword>
<dbReference type="GO" id="GO:0009055">
    <property type="term" value="F:electron transfer activity"/>
    <property type="evidence" value="ECO:0007669"/>
    <property type="project" value="InterPro"/>
</dbReference>
<feature type="domain" description="Cytochrome c" evidence="10">
    <location>
        <begin position="204"/>
        <end position="355"/>
    </location>
</feature>
<feature type="binding site" description="axial binding residue" evidence="9">
    <location>
        <position position="80"/>
    </location>
    <ligand>
        <name>heme c</name>
        <dbReference type="ChEBI" id="CHEBI:61717"/>
        <label>1</label>
    </ligand>
    <ligandPart>
        <name>Fe</name>
        <dbReference type="ChEBI" id="CHEBI:18248"/>
    </ligandPart>
</feature>
<dbReference type="InterPro" id="IPR026259">
    <property type="entry name" value="MauG/Cytc_peroxidase"/>
</dbReference>
<dbReference type="PANTHER" id="PTHR30600:SF10">
    <property type="entry name" value="BLL6722 PROTEIN"/>
    <property type="match status" value="1"/>
</dbReference>
<organism evidence="11 12">
    <name type="scientific">Kordiimonas lacus</name>
    <dbReference type="NCBI Taxonomy" id="637679"/>
    <lineage>
        <taxon>Bacteria</taxon>
        <taxon>Pseudomonadati</taxon>
        <taxon>Pseudomonadota</taxon>
        <taxon>Alphaproteobacteria</taxon>
        <taxon>Kordiimonadales</taxon>
        <taxon>Kordiimonadaceae</taxon>
        <taxon>Kordiimonas</taxon>
    </lineage>
</organism>
<evidence type="ECO:0000256" key="5">
    <source>
        <dbReference type="ARBA" id="ARBA00022764"/>
    </source>
</evidence>
<dbReference type="GO" id="GO:0004130">
    <property type="term" value="F:cytochrome-c peroxidase activity"/>
    <property type="evidence" value="ECO:0007669"/>
    <property type="project" value="TreeGrafter"/>
</dbReference>
<evidence type="ECO:0000256" key="9">
    <source>
        <dbReference type="PIRSR" id="PIRSR000294-2"/>
    </source>
</evidence>
<evidence type="ECO:0000256" key="8">
    <source>
        <dbReference type="PIRSR" id="PIRSR000294-1"/>
    </source>
</evidence>
<keyword evidence="7 9" id="KW-0408">Iron</keyword>
<evidence type="ECO:0000256" key="6">
    <source>
        <dbReference type="ARBA" id="ARBA00023002"/>
    </source>
</evidence>
<dbReference type="OrthoDB" id="9805202at2"/>
<feature type="binding site" description="axial binding residue" evidence="9">
    <location>
        <position position="232"/>
    </location>
    <ligand>
        <name>heme c</name>
        <dbReference type="ChEBI" id="CHEBI:61717"/>
        <label>2</label>
    </ligand>
    <ligandPart>
        <name>Fe</name>
        <dbReference type="ChEBI" id="CHEBI:18248"/>
    </ligandPart>
</feature>
<comment type="cofactor">
    <cofactor evidence="8">
        <name>heme</name>
        <dbReference type="ChEBI" id="CHEBI:30413"/>
    </cofactor>
    <text evidence="8">Binds 2 heme groups.</text>
</comment>
<dbReference type="EMBL" id="FNAK01000008">
    <property type="protein sequence ID" value="SDE60496.1"/>
    <property type="molecule type" value="Genomic_DNA"/>
</dbReference>
<evidence type="ECO:0000256" key="3">
    <source>
        <dbReference type="ARBA" id="ARBA00022723"/>
    </source>
</evidence>
<dbReference type="PROSITE" id="PS51007">
    <property type="entry name" value="CYTC"/>
    <property type="match status" value="2"/>
</dbReference>
<dbReference type="GO" id="GO:0042597">
    <property type="term" value="C:periplasmic space"/>
    <property type="evidence" value="ECO:0007669"/>
    <property type="project" value="UniProtKB-SubCell"/>
</dbReference>
<protein>
    <submittedName>
        <fullName evidence="11">Cytochrome c peroxidase</fullName>
    </submittedName>
</protein>
<dbReference type="PANTHER" id="PTHR30600">
    <property type="entry name" value="CYTOCHROME C PEROXIDASE-RELATED"/>
    <property type="match status" value="1"/>
</dbReference>
<feature type="binding site" description="covalent" evidence="8">
    <location>
        <position position="228"/>
    </location>
    <ligand>
        <name>heme c</name>
        <dbReference type="ChEBI" id="CHEBI:61717"/>
        <label>2</label>
    </ligand>
</feature>
<evidence type="ECO:0000256" key="4">
    <source>
        <dbReference type="ARBA" id="ARBA00022729"/>
    </source>
</evidence>
<dbReference type="InterPro" id="IPR009056">
    <property type="entry name" value="Cyt_c-like_dom"/>
</dbReference>
<dbReference type="Pfam" id="PF03150">
    <property type="entry name" value="CCP_MauG"/>
    <property type="match status" value="1"/>
</dbReference>
<name>A0A1G7EAL9_9PROT</name>
<evidence type="ECO:0000256" key="1">
    <source>
        <dbReference type="ARBA" id="ARBA00004418"/>
    </source>
</evidence>
<dbReference type="InterPro" id="IPR051395">
    <property type="entry name" value="Cytochrome_c_Peroxidase/MauG"/>
</dbReference>
<feature type="binding site" description="covalent" evidence="8">
    <location>
        <position position="79"/>
    </location>
    <ligand>
        <name>heme c</name>
        <dbReference type="ChEBI" id="CHEBI:61717"/>
        <label>1</label>
    </ligand>
</feature>
<dbReference type="InterPro" id="IPR036909">
    <property type="entry name" value="Cyt_c-like_dom_sf"/>
</dbReference>
<dbReference type="PIRSF" id="PIRSF000294">
    <property type="entry name" value="Cytochrome-c_peroxidase"/>
    <property type="match status" value="1"/>
</dbReference>
<evidence type="ECO:0000256" key="7">
    <source>
        <dbReference type="ARBA" id="ARBA00023004"/>
    </source>
</evidence>
<keyword evidence="3 9" id="KW-0479">Metal-binding</keyword>
<keyword evidence="12" id="KW-1185">Reference proteome</keyword>
<sequence>MSKKFVIAALLLAGGAVYFLAGMPRKATTPLADFTVPFVYGHFQVPKENPLTKEGVALGRRLFYDPRLSGNNEISCATCHQQALGFTDGLKASVGASGVPLSFNSMALTNLLWGPQRFFWDGRSVSLEDQALNPIQHPDEMAQDLDALMDELAEDETYKALFDTAYGGISPEAVAMALASFQRTLVSANSRYDQYLRGEISLTPEEEKGRKLFMAHPDAKVAQKGGNCIDCHSQFLTSGFSTALDGFSNNGLDGEDGLLPGLSAVTGKAAHRGFFKTPSLRNIAVTAPYMHDGRFDTLEEVLDHYDSGIKDSSTLSPLIVEADNQPLDRRQRGQISLNLTADEKKAIIAFLHTLTDEDFLTDPRFSNPFEEEAGDDAR</sequence>
<evidence type="ECO:0000256" key="2">
    <source>
        <dbReference type="ARBA" id="ARBA00022617"/>
    </source>
</evidence>
<accession>A0A1G7EAL9</accession>
<feature type="domain" description="Cytochrome c" evidence="10">
    <location>
        <begin position="54"/>
        <end position="156"/>
    </location>
</feature>
<evidence type="ECO:0000313" key="12">
    <source>
        <dbReference type="Proteomes" id="UP000183685"/>
    </source>
</evidence>
<comment type="PTM">
    <text evidence="8">Binds 2 heme groups per subunit.</text>
</comment>
<dbReference type="SUPFAM" id="SSF46626">
    <property type="entry name" value="Cytochrome c"/>
    <property type="match status" value="2"/>
</dbReference>
<evidence type="ECO:0000259" key="10">
    <source>
        <dbReference type="PROSITE" id="PS51007"/>
    </source>
</evidence>
<dbReference type="GO" id="GO:0020037">
    <property type="term" value="F:heme binding"/>
    <property type="evidence" value="ECO:0007669"/>
    <property type="project" value="InterPro"/>
</dbReference>
<dbReference type="InterPro" id="IPR004852">
    <property type="entry name" value="Di-haem_cyt_c_peroxidsae"/>
</dbReference>
<feature type="binding site" description="covalent" evidence="8">
    <location>
        <position position="76"/>
    </location>
    <ligand>
        <name>heme c</name>
        <dbReference type="ChEBI" id="CHEBI:61717"/>
        <label>1</label>
    </ligand>
</feature>
<proteinExistence type="predicted"/>